<comment type="caution">
    <text evidence="1">The sequence shown here is derived from an EMBL/GenBank/DDBJ whole genome shotgun (WGS) entry which is preliminary data.</text>
</comment>
<dbReference type="AlphaFoldDB" id="A0ABD6DKT3"/>
<dbReference type="Proteomes" id="UP001597034">
    <property type="component" value="Unassembled WGS sequence"/>
</dbReference>
<evidence type="ECO:0008006" key="3">
    <source>
        <dbReference type="Google" id="ProtNLM"/>
    </source>
</evidence>
<accession>A0ABD6DKT3</accession>
<name>A0ABD6DKT3_9EURY</name>
<evidence type="ECO:0000313" key="2">
    <source>
        <dbReference type="Proteomes" id="UP001597034"/>
    </source>
</evidence>
<dbReference type="EMBL" id="JBHUDO010000002">
    <property type="protein sequence ID" value="MFD1645942.1"/>
    <property type="molecule type" value="Genomic_DNA"/>
</dbReference>
<proteinExistence type="predicted"/>
<dbReference type="RefSeq" id="WP_256398533.1">
    <property type="nucleotide sequence ID" value="NZ_JANHJR010000001.1"/>
</dbReference>
<keyword evidence="2" id="KW-1185">Reference proteome</keyword>
<gene>
    <name evidence="1" type="ORF">ACFSBL_09625</name>
</gene>
<reference evidence="1 2" key="1">
    <citation type="journal article" date="2019" name="Int. J. Syst. Evol. Microbiol.">
        <title>The Global Catalogue of Microorganisms (GCM) 10K type strain sequencing project: providing services to taxonomists for standard genome sequencing and annotation.</title>
        <authorList>
            <consortium name="The Broad Institute Genomics Platform"/>
            <consortium name="The Broad Institute Genome Sequencing Center for Infectious Disease"/>
            <person name="Wu L."/>
            <person name="Ma J."/>
        </authorList>
    </citation>
    <scope>NUCLEOTIDE SEQUENCE [LARGE SCALE GENOMIC DNA]</scope>
    <source>
        <strain evidence="1 2">CGMCC 1.10390</strain>
    </source>
</reference>
<evidence type="ECO:0000313" key="1">
    <source>
        <dbReference type="EMBL" id="MFD1645942.1"/>
    </source>
</evidence>
<sequence>MASQTAEPDHAFAGDRLVPAATEVQRFDDVGVDRAGWVRIEVQRKADRIRIRCRDQAEVWTIEISQRTIEVSGPNGERSVPEWVRETVTWSAIDPSLTAARVP</sequence>
<protein>
    <recommendedName>
        <fullName evidence="3">Amphi-Trp domain-containing protein</fullName>
    </recommendedName>
</protein>
<organism evidence="1 2">
    <name type="scientific">Haloarchaeobius litoreus</name>
    <dbReference type="NCBI Taxonomy" id="755306"/>
    <lineage>
        <taxon>Archaea</taxon>
        <taxon>Methanobacteriati</taxon>
        <taxon>Methanobacteriota</taxon>
        <taxon>Stenosarchaea group</taxon>
        <taxon>Halobacteria</taxon>
        <taxon>Halobacteriales</taxon>
        <taxon>Halorubellaceae</taxon>
        <taxon>Haloarchaeobius</taxon>
    </lineage>
</organism>